<organism evidence="6 7">
    <name type="scientific">Parasphingorhabdus litoris</name>
    <dbReference type="NCBI Taxonomy" id="394733"/>
    <lineage>
        <taxon>Bacteria</taxon>
        <taxon>Pseudomonadati</taxon>
        <taxon>Pseudomonadota</taxon>
        <taxon>Alphaproteobacteria</taxon>
        <taxon>Sphingomonadales</taxon>
        <taxon>Sphingomonadaceae</taxon>
        <taxon>Parasphingorhabdus</taxon>
    </lineage>
</organism>
<dbReference type="PROSITE" id="PS50931">
    <property type="entry name" value="HTH_LYSR"/>
    <property type="match status" value="1"/>
</dbReference>
<protein>
    <submittedName>
        <fullName evidence="6">LysR family transcriptional regulator</fullName>
    </submittedName>
</protein>
<accession>A0ABP3JX43</accession>
<dbReference type="PANTHER" id="PTHR30126">
    <property type="entry name" value="HTH-TYPE TRANSCRIPTIONAL REGULATOR"/>
    <property type="match status" value="1"/>
</dbReference>
<dbReference type="Proteomes" id="UP001500713">
    <property type="component" value="Unassembled WGS sequence"/>
</dbReference>
<dbReference type="SUPFAM" id="SSF53850">
    <property type="entry name" value="Periplasmic binding protein-like II"/>
    <property type="match status" value="1"/>
</dbReference>
<keyword evidence="3" id="KW-0238">DNA-binding</keyword>
<evidence type="ECO:0000313" key="7">
    <source>
        <dbReference type="Proteomes" id="UP001500713"/>
    </source>
</evidence>
<dbReference type="Gene3D" id="1.10.10.10">
    <property type="entry name" value="Winged helix-like DNA-binding domain superfamily/Winged helix DNA-binding domain"/>
    <property type="match status" value="1"/>
</dbReference>
<dbReference type="EMBL" id="BAAAEM010000002">
    <property type="protein sequence ID" value="GAA0465215.1"/>
    <property type="molecule type" value="Genomic_DNA"/>
</dbReference>
<evidence type="ECO:0000313" key="6">
    <source>
        <dbReference type="EMBL" id="GAA0465215.1"/>
    </source>
</evidence>
<comment type="similarity">
    <text evidence="1">Belongs to the LysR transcriptional regulatory family.</text>
</comment>
<keyword evidence="4" id="KW-0804">Transcription</keyword>
<sequence length="285" mass="31384">MKNWNEIRTALEVARLGTTLGAAESLGIHRATVTRHIDTLEAELGTKLFQRHARGFTSTRMGEQLLRIATSTEEQFGELQRLALGAESEVEGLLTITAIDILVDPLLQLIDCFRDLHPSTNVQLIVSDQTLKLHYGEADIAFRVGPKPNHPDNVVLPMGQLKIGLYAHEKLLSDSAKGFDVLPQVVPDHLAPSTPYFDWVRENSDAAKVALKSNHVATLWQAVERGLGAGPMPNSLSDVRHLEIGEKHDGWAEPIWAITHVDLHRTSRVQAFVGLLKDSALGLSI</sequence>
<dbReference type="InterPro" id="IPR000847">
    <property type="entry name" value="LysR_HTH_N"/>
</dbReference>
<dbReference type="PANTHER" id="PTHR30126:SF40">
    <property type="entry name" value="HTH-TYPE TRANSCRIPTIONAL REGULATOR GLTR"/>
    <property type="match status" value="1"/>
</dbReference>
<evidence type="ECO:0000256" key="3">
    <source>
        <dbReference type="ARBA" id="ARBA00023125"/>
    </source>
</evidence>
<dbReference type="InterPro" id="IPR036388">
    <property type="entry name" value="WH-like_DNA-bd_sf"/>
</dbReference>
<dbReference type="SUPFAM" id="SSF46785">
    <property type="entry name" value="Winged helix' DNA-binding domain"/>
    <property type="match status" value="1"/>
</dbReference>
<reference evidence="7" key="1">
    <citation type="journal article" date="2019" name="Int. J. Syst. Evol. Microbiol.">
        <title>The Global Catalogue of Microorganisms (GCM) 10K type strain sequencing project: providing services to taxonomists for standard genome sequencing and annotation.</title>
        <authorList>
            <consortium name="The Broad Institute Genomics Platform"/>
            <consortium name="The Broad Institute Genome Sequencing Center for Infectious Disease"/>
            <person name="Wu L."/>
            <person name="Ma J."/>
        </authorList>
    </citation>
    <scope>NUCLEOTIDE SEQUENCE [LARGE SCALE GENOMIC DNA]</scope>
    <source>
        <strain evidence="7">JCM 14162</strain>
    </source>
</reference>
<evidence type="ECO:0000259" key="5">
    <source>
        <dbReference type="PROSITE" id="PS50931"/>
    </source>
</evidence>
<keyword evidence="2" id="KW-0805">Transcription regulation</keyword>
<proteinExistence type="inferred from homology"/>
<dbReference type="InterPro" id="IPR005119">
    <property type="entry name" value="LysR_subst-bd"/>
</dbReference>
<evidence type="ECO:0000256" key="4">
    <source>
        <dbReference type="ARBA" id="ARBA00023163"/>
    </source>
</evidence>
<evidence type="ECO:0000256" key="1">
    <source>
        <dbReference type="ARBA" id="ARBA00009437"/>
    </source>
</evidence>
<dbReference type="InterPro" id="IPR036390">
    <property type="entry name" value="WH_DNA-bd_sf"/>
</dbReference>
<comment type="caution">
    <text evidence="6">The sequence shown here is derived from an EMBL/GenBank/DDBJ whole genome shotgun (WGS) entry which is preliminary data.</text>
</comment>
<feature type="domain" description="HTH lysR-type" evidence="5">
    <location>
        <begin position="1"/>
        <end position="59"/>
    </location>
</feature>
<dbReference type="CDD" id="cd05466">
    <property type="entry name" value="PBP2_LTTR_substrate"/>
    <property type="match status" value="1"/>
</dbReference>
<keyword evidence="7" id="KW-1185">Reference proteome</keyword>
<dbReference type="Pfam" id="PF03466">
    <property type="entry name" value="LysR_substrate"/>
    <property type="match status" value="1"/>
</dbReference>
<dbReference type="Pfam" id="PF00126">
    <property type="entry name" value="HTH_1"/>
    <property type="match status" value="1"/>
</dbReference>
<evidence type="ECO:0000256" key="2">
    <source>
        <dbReference type="ARBA" id="ARBA00023015"/>
    </source>
</evidence>
<gene>
    <name evidence="6" type="ORF">GCM10009096_02210</name>
</gene>
<dbReference type="Gene3D" id="3.40.190.290">
    <property type="match status" value="1"/>
</dbReference>
<name>A0ABP3JX43_9SPHN</name>
<dbReference type="RefSeq" id="WP_229954223.1">
    <property type="nucleotide sequence ID" value="NZ_BAAAEM010000002.1"/>
</dbReference>